<dbReference type="OrthoDB" id="4337615at2"/>
<feature type="region of interest" description="Disordered" evidence="1">
    <location>
        <begin position="1"/>
        <end position="34"/>
    </location>
</feature>
<protein>
    <submittedName>
        <fullName evidence="2">Uncharacterized protein</fullName>
    </submittedName>
</protein>
<proteinExistence type="predicted"/>
<evidence type="ECO:0000256" key="1">
    <source>
        <dbReference type="SAM" id="MobiDB-lite"/>
    </source>
</evidence>
<gene>
    <name evidence="2" type="ORF">DVZ84_31545</name>
</gene>
<name>A0A369UWJ7_9ACTN</name>
<dbReference type="Proteomes" id="UP000253742">
    <property type="component" value="Unassembled WGS sequence"/>
</dbReference>
<organism evidence="2 3">
    <name type="scientific">Streptomyces parvulus</name>
    <dbReference type="NCBI Taxonomy" id="146923"/>
    <lineage>
        <taxon>Bacteria</taxon>
        <taxon>Bacillati</taxon>
        <taxon>Actinomycetota</taxon>
        <taxon>Actinomycetes</taxon>
        <taxon>Kitasatosporales</taxon>
        <taxon>Streptomycetaceae</taxon>
        <taxon>Streptomyces</taxon>
    </lineage>
</organism>
<dbReference type="AlphaFoldDB" id="A0A369UWJ7"/>
<sequence length="113" mass="11696">MARMVRENDGRVPAGRRVPRTLQEMQERMPGYERQPVLTLHRPVMADDACPLCGRWQCTGSDCPPASAAPAPAPATAGGGMQCDVCGGVFGAAPGVGGTPTAWTCGACQNLGL</sequence>
<feature type="compositionally biased region" description="Basic and acidic residues" evidence="1">
    <location>
        <begin position="1"/>
        <end position="10"/>
    </location>
</feature>
<comment type="caution">
    <text evidence="2">The sequence shown here is derived from an EMBL/GenBank/DDBJ whole genome shotgun (WGS) entry which is preliminary data.</text>
</comment>
<evidence type="ECO:0000313" key="2">
    <source>
        <dbReference type="EMBL" id="RDD85144.1"/>
    </source>
</evidence>
<accession>A0A369UWJ7</accession>
<dbReference type="EMBL" id="QQBH01000030">
    <property type="protein sequence ID" value="RDD85144.1"/>
    <property type="molecule type" value="Genomic_DNA"/>
</dbReference>
<evidence type="ECO:0000313" key="3">
    <source>
        <dbReference type="Proteomes" id="UP000253742"/>
    </source>
</evidence>
<reference evidence="2 3" key="1">
    <citation type="submission" date="2018-07" db="EMBL/GenBank/DDBJ databases">
        <title>Genome guided investigation of antibiotics producing actinomycetales strain isolated from a Macau mangrove ecosystem.</title>
        <authorList>
            <person name="Hu D."/>
        </authorList>
    </citation>
    <scope>NUCLEOTIDE SEQUENCE [LARGE SCALE GENOMIC DNA]</scope>
    <source>
        <strain evidence="2 3">2297</strain>
    </source>
</reference>